<dbReference type="PANTHER" id="PTHR47776:SF2">
    <property type="entry name" value="RING-TYPE E3 UBIQUITIN TRANSFERASE BRCA1"/>
    <property type="match status" value="1"/>
</dbReference>
<dbReference type="GO" id="GO:0005694">
    <property type="term" value="C:chromosome"/>
    <property type="evidence" value="ECO:0007669"/>
    <property type="project" value="UniProtKB-SubCell"/>
</dbReference>
<keyword evidence="3" id="KW-0479">Metal-binding</keyword>
<dbReference type="SUPFAM" id="SSF57903">
    <property type="entry name" value="FYVE/PHD zinc finger"/>
    <property type="match status" value="1"/>
</dbReference>
<evidence type="ECO:0000256" key="6">
    <source>
        <dbReference type="ARBA" id="ARBA00031556"/>
    </source>
</evidence>
<dbReference type="PROSITE" id="PS50172">
    <property type="entry name" value="BRCT"/>
    <property type="match status" value="1"/>
</dbReference>
<gene>
    <name evidence="10" type="ORF">ZOSMA_8G01030</name>
</gene>
<dbReference type="GO" id="GO:0035825">
    <property type="term" value="P:homologous recombination"/>
    <property type="evidence" value="ECO:0000318"/>
    <property type="project" value="GO_Central"/>
</dbReference>
<dbReference type="PROSITE" id="PS50089">
    <property type="entry name" value="ZF_RING_2"/>
    <property type="match status" value="1"/>
</dbReference>
<evidence type="ECO:0000313" key="10">
    <source>
        <dbReference type="EMBL" id="KMZ56957.1"/>
    </source>
</evidence>
<organism evidence="10 11">
    <name type="scientific">Zostera marina</name>
    <name type="common">Eelgrass</name>
    <dbReference type="NCBI Taxonomy" id="29655"/>
    <lineage>
        <taxon>Eukaryota</taxon>
        <taxon>Viridiplantae</taxon>
        <taxon>Streptophyta</taxon>
        <taxon>Embryophyta</taxon>
        <taxon>Tracheophyta</taxon>
        <taxon>Spermatophyta</taxon>
        <taxon>Magnoliopsida</taxon>
        <taxon>Liliopsida</taxon>
        <taxon>Zosteraceae</taxon>
        <taxon>Zostera</taxon>
    </lineage>
</organism>
<dbReference type="SMART" id="SM00292">
    <property type="entry name" value="BRCT"/>
    <property type="match status" value="1"/>
</dbReference>
<accession>A0A0K9NLI5</accession>
<dbReference type="CDD" id="cd15489">
    <property type="entry name" value="PHD_SF"/>
    <property type="match status" value="1"/>
</dbReference>
<reference evidence="11" key="1">
    <citation type="journal article" date="2016" name="Nature">
        <title>The genome of the seagrass Zostera marina reveals angiosperm adaptation to the sea.</title>
        <authorList>
            <person name="Olsen J.L."/>
            <person name="Rouze P."/>
            <person name="Verhelst B."/>
            <person name="Lin Y.-C."/>
            <person name="Bayer T."/>
            <person name="Collen J."/>
            <person name="Dattolo E."/>
            <person name="De Paoli E."/>
            <person name="Dittami S."/>
            <person name="Maumus F."/>
            <person name="Michel G."/>
            <person name="Kersting A."/>
            <person name="Lauritano C."/>
            <person name="Lohaus R."/>
            <person name="Toepel M."/>
            <person name="Tonon T."/>
            <person name="Vanneste K."/>
            <person name="Amirebrahimi M."/>
            <person name="Brakel J."/>
            <person name="Bostroem C."/>
            <person name="Chovatia M."/>
            <person name="Grimwood J."/>
            <person name="Jenkins J.W."/>
            <person name="Jueterbock A."/>
            <person name="Mraz A."/>
            <person name="Stam W.T."/>
            <person name="Tice H."/>
            <person name="Bornberg-Bauer E."/>
            <person name="Green P.J."/>
            <person name="Pearson G.A."/>
            <person name="Procaccini G."/>
            <person name="Duarte C.M."/>
            <person name="Schmutz J."/>
            <person name="Reusch T.B.H."/>
            <person name="Van de Peer Y."/>
        </authorList>
    </citation>
    <scope>NUCLEOTIDE SEQUENCE [LARGE SCALE GENOMIC DNA]</scope>
    <source>
        <strain evidence="11">cv. Finnish</strain>
    </source>
</reference>
<evidence type="ECO:0000313" key="11">
    <source>
        <dbReference type="Proteomes" id="UP000036987"/>
    </source>
</evidence>
<dbReference type="SUPFAM" id="SSF52113">
    <property type="entry name" value="BRCT domain"/>
    <property type="match status" value="1"/>
</dbReference>
<protein>
    <recommendedName>
        <fullName evidence="6">RING-type E3 ubiquitin transferase BRCA1</fullName>
    </recommendedName>
</protein>
<evidence type="ECO:0000259" key="9">
    <source>
        <dbReference type="PROSITE" id="PS50172"/>
    </source>
</evidence>
<keyword evidence="4 7" id="KW-0863">Zinc-finger</keyword>
<dbReference type="Pfam" id="PF12738">
    <property type="entry name" value="PTCB-BRCT"/>
    <property type="match status" value="1"/>
</dbReference>
<dbReference type="OrthoDB" id="251770at2759"/>
<dbReference type="InterPro" id="IPR001357">
    <property type="entry name" value="BRCT_dom"/>
</dbReference>
<dbReference type="PROSITE" id="PS00518">
    <property type="entry name" value="ZF_RING_1"/>
    <property type="match status" value="1"/>
</dbReference>
<comment type="subcellular location">
    <subcellularLocation>
        <location evidence="1">Chromosome</location>
    </subcellularLocation>
</comment>
<evidence type="ECO:0000256" key="1">
    <source>
        <dbReference type="ARBA" id="ARBA00004286"/>
    </source>
</evidence>
<evidence type="ECO:0000259" key="8">
    <source>
        <dbReference type="PROSITE" id="PS50089"/>
    </source>
</evidence>
<dbReference type="InterPro" id="IPR018957">
    <property type="entry name" value="Znf_C3HC4_RING-type"/>
</dbReference>
<dbReference type="PROSITE" id="PS01359">
    <property type="entry name" value="ZF_PHD_1"/>
    <property type="match status" value="1"/>
</dbReference>
<feature type="domain" description="BRCT" evidence="9">
    <location>
        <begin position="11"/>
        <end position="102"/>
    </location>
</feature>
<keyword evidence="2" id="KW-0158">Chromosome</keyword>
<dbReference type="AlphaFoldDB" id="A0A0K9NLI5"/>
<feature type="domain" description="RING-type" evidence="8">
    <location>
        <begin position="399"/>
        <end position="444"/>
    </location>
</feature>
<keyword evidence="11" id="KW-1185">Reference proteome</keyword>
<keyword evidence="5" id="KW-0862">Zinc</keyword>
<dbReference type="GO" id="GO:0004842">
    <property type="term" value="F:ubiquitin-protein transferase activity"/>
    <property type="evidence" value="ECO:0000318"/>
    <property type="project" value="GO_Central"/>
</dbReference>
<evidence type="ECO:0000256" key="3">
    <source>
        <dbReference type="ARBA" id="ARBA00022723"/>
    </source>
</evidence>
<dbReference type="OMA" id="IRGMESV"/>
<dbReference type="Gene3D" id="3.30.40.10">
    <property type="entry name" value="Zinc/RING finger domain, C3HC4 (zinc finger)"/>
    <property type="match status" value="1"/>
</dbReference>
<sequence length="550" mass="61971">MSMDFDLSDYDENDGIDGMETVIATVSGYHGTERFQLIKLIALTNASYVGALSKSTTHMVCWELKGKKYELAKSLGTKVVSHQWFEDCLKEKKRLPEGPYIMICGKQVGRLSLKIPDRSSHSQRKCESVIKKRKILHDKSNMCCNYGDLDIGCSTYDDIKCTGLSHTYIPESSLSSMISVKRKNKKISTSGDVQITDVDPFRKRRRHQPESNSSSIIFAKGKNKKTGSYNCVETSIDAHPVRRRRRLVKNNVYFDSTDLIDLDCDETKEPCAAEHNIIQESADIVNTRTVAECCTPQENVTREFVDINLSSSTSQGQNMVRMNCIEDSSKRIDVTGNTMEFETDRSSIHSDHLTTGELGQLADRSLSLDENCYSVASNDRETKENDELDEFSILTDLSCVICLTNFSSTRGVLPCGHRFCYLCIESWADHMVSSEKTPTCPLCKVSFTSVTKVEGVASSDQKIFSQTMPTSTSNTDVFVFPNREDHRGTYALNGGESVCSECRNHEPEDLLLSCHICSRQWVHSCCLDPPLVPWTCIHCRDFRMLYLLSR</sequence>
<dbReference type="InterPro" id="IPR019786">
    <property type="entry name" value="Zinc_finger_PHD-type_CS"/>
</dbReference>
<dbReference type="PANTHER" id="PTHR47776">
    <property type="entry name" value="F5A8.9 PROTEIN"/>
    <property type="match status" value="1"/>
</dbReference>
<name>A0A0K9NLI5_ZOSMR</name>
<dbReference type="Gene3D" id="3.40.50.10190">
    <property type="entry name" value="BRCT domain"/>
    <property type="match status" value="1"/>
</dbReference>
<evidence type="ECO:0000256" key="2">
    <source>
        <dbReference type="ARBA" id="ARBA00022454"/>
    </source>
</evidence>
<dbReference type="SMART" id="SM00184">
    <property type="entry name" value="RING"/>
    <property type="match status" value="1"/>
</dbReference>
<dbReference type="SUPFAM" id="SSF57850">
    <property type="entry name" value="RING/U-box"/>
    <property type="match status" value="1"/>
</dbReference>
<dbReference type="InterPro" id="IPR017907">
    <property type="entry name" value="Znf_RING_CS"/>
</dbReference>
<dbReference type="EMBL" id="LFYR01002110">
    <property type="protein sequence ID" value="KMZ56957.1"/>
    <property type="molecule type" value="Genomic_DNA"/>
</dbReference>
<evidence type="ECO:0000256" key="5">
    <source>
        <dbReference type="ARBA" id="ARBA00022833"/>
    </source>
</evidence>
<dbReference type="InterPro" id="IPR001841">
    <property type="entry name" value="Znf_RING"/>
</dbReference>
<proteinExistence type="predicted"/>
<evidence type="ECO:0000256" key="7">
    <source>
        <dbReference type="PROSITE-ProRule" id="PRU00175"/>
    </source>
</evidence>
<dbReference type="InterPro" id="IPR011011">
    <property type="entry name" value="Znf_FYVE_PHD"/>
</dbReference>
<dbReference type="Pfam" id="PF00097">
    <property type="entry name" value="zf-C3HC4"/>
    <property type="match status" value="1"/>
</dbReference>
<dbReference type="InterPro" id="IPR013083">
    <property type="entry name" value="Znf_RING/FYVE/PHD"/>
</dbReference>
<dbReference type="InterPro" id="IPR036420">
    <property type="entry name" value="BRCT_dom_sf"/>
</dbReference>
<comment type="caution">
    <text evidence="10">The sequence shown here is derived from an EMBL/GenBank/DDBJ whole genome shotgun (WGS) entry which is preliminary data.</text>
</comment>
<dbReference type="GO" id="GO:0005634">
    <property type="term" value="C:nucleus"/>
    <property type="evidence" value="ECO:0000318"/>
    <property type="project" value="GO_Central"/>
</dbReference>
<dbReference type="Proteomes" id="UP000036987">
    <property type="component" value="Unassembled WGS sequence"/>
</dbReference>
<evidence type="ECO:0000256" key="4">
    <source>
        <dbReference type="ARBA" id="ARBA00022771"/>
    </source>
</evidence>
<dbReference type="STRING" id="29655.A0A0K9NLI5"/>
<dbReference type="GO" id="GO:0008270">
    <property type="term" value="F:zinc ion binding"/>
    <property type="evidence" value="ECO:0007669"/>
    <property type="project" value="UniProtKB-KW"/>
</dbReference>